<keyword evidence="1" id="KW-0808">Transferase</keyword>
<organism evidence="8 9">
    <name type="scientific">Tanacetum coccineum</name>
    <dbReference type="NCBI Taxonomy" id="301880"/>
    <lineage>
        <taxon>Eukaryota</taxon>
        <taxon>Viridiplantae</taxon>
        <taxon>Streptophyta</taxon>
        <taxon>Embryophyta</taxon>
        <taxon>Tracheophyta</taxon>
        <taxon>Spermatophyta</taxon>
        <taxon>Magnoliopsida</taxon>
        <taxon>eudicotyledons</taxon>
        <taxon>Gunneridae</taxon>
        <taxon>Pentapetalae</taxon>
        <taxon>asterids</taxon>
        <taxon>campanulids</taxon>
        <taxon>Asterales</taxon>
        <taxon>Asteraceae</taxon>
        <taxon>Asteroideae</taxon>
        <taxon>Anthemideae</taxon>
        <taxon>Anthemidinae</taxon>
        <taxon>Tanacetum</taxon>
    </lineage>
</organism>
<reference evidence="8" key="1">
    <citation type="journal article" date="2022" name="Int. J. Mol. Sci.">
        <title>Draft Genome of Tanacetum Coccineum: Genomic Comparison of Closely Related Tanacetum-Family Plants.</title>
        <authorList>
            <person name="Yamashiro T."/>
            <person name="Shiraishi A."/>
            <person name="Nakayama K."/>
            <person name="Satake H."/>
        </authorList>
    </citation>
    <scope>NUCLEOTIDE SEQUENCE</scope>
</reference>
<dbReference type="InterPro" id="IPR001584">
    <property type="entry name" value="Integrase_cat-core"/>
</dbReference>
<keyword evidence="2" id="KW-0548">Nucleotidyltransferase</keyword>
<dbReference type="Pfam" id="PF00665">
    <property type="entry name" value="rve"/>
    <property type="match status" value="1"/>
</dbReference>
<keyword evidence="9" id="KW-1185">Reference proteome</keyword>
<evidence type="ECO:0000256" key="6">
    <source>
        <dbReference type="ARBA" id="ARBA00022918"/>
    </source>
</evidence>
<keyword evidence="3" id="KW-0540">Nuclease</keyword>
<dbReference type="EMBL" id="BQNB010008530">
    <property type="protein sequence ID" value="GJS50635.1"/>
    <property type="molecule type" value="Genomic_DNA"/>
</dbReference>
<evidence type="ECO:0000256" key="4">
    <source>
        <dbReference type="ARBA" id="ARBA00022759"/>
    </source>
</evidence>
<dbReference type="Proteomes" id="UP001151760">
    <property type="component" value="Unassembled WGS sequence"/>
</dbReference>
<dbReference type="InterPro" id="IPR012337">
    <property type="entry name" value="RNaseH-like_sf"/>
</dbReference>
<evidence type="ECO:0000259" key="7">
    <source>
        <dbReference type="PROSITE" id="PS50994"/>
    </source>
</evidence>
<evidence type="ECO:0000256" key="1">
    <source>
        <dbReference type="ARBA" id="ARBA00022679"/>
    </source>
</evidence>
<comment type="caution">
    <text evidence="8">The sequence shown here is derived from an EMBL/GenBank/DDBJ whole genome shotgun (WGS) entry which is preliminary data.</text>
</comment>
<protein>
    <submittedName>
        <fullName evidence="8">Reverse transcriptase domain-containing protein</fullName>
    </submittedName>
</protein>
<gene>
    <name evidence="8" type="ORF">Tco_0623997</name>
</gene>
<proteinExistence type="predicted"/>
<sequence>MNKSIVYTDHSALKYLFAKKDAKARLLRWVLLLQEFDFKVIDTKGAENYAADHLSRLENPYENVLDPKEINENFPLETLNMVTSRGDPSTPWFADYANYHAGNFIVKGMSTQQKNKFFKDVKHYFWDDPFLFKTCADQVIRRCVSGQEAIDILTACHSGPTGGHIQDFIGPQSTKMPMNFMGPFPSSRGNKYILVAVDYLSKWVEAKALPTNDARVVVKFLKSLFARFGTPRAIISDRGTYFCNDKFAKVMSKYGVTYRLATAYHPQTSGQVEVSNRGLKRILERTVGENRASWSDRLDDALWVFRTAYKTPIGYTPYKLVYGKSCHLPIELEHRAYWALKHANFDLKTAGDHRKLQLNELNELNEVNWLQKECLSPELVERELDKPELDSLQHILDQKELNMRQRRWLELLADNDCEIRYHPGKANVVAEALSRKERIKPL</sequence>
<evidence type="ECO:0000256" key="5">
    <source>
        <dbReference type="ARBA" id="ARBA00022801"/>
    </source>
</evidence>
<reference evidence="8" key="2">
    <citation type="submission" date="2022-01" db="EMBL/GenBank/DDBJ databases">
        <authorList>
            <person name="Yamashiro T."/>
            <person name="Shiraishi A."/>
            <person name="Satake H."/>
            <person name="Nakayama K."/>
        </authorList>
    </citation>
    <scope>NUCLEOTIDE SEQUENCE</scope>
</reference>
<dbReference type="PANTHER" id="PTHR37984:SF5">
    <property type="entry name" value="PROTEIN NYNRIN-LIKE"/>
    <property type="match status" value="1"/>
</dbReference>
<dbReference type="GO" id="GO:0003964">
    <property type="term" value="F:RNA-directed DNA polymerase activity"/>
    <property type="evidence" value="ECO:0007669"/>
    <property type="project" value="UniProtKB-KW"/>
</dbReference>
<dbReference type="InterPro" id="IPR050951">
    <property type="entry name" value="Retrovirus_Pol_polyprotein"/>
</dbReference>
<evidence type="ECO:0000256" key="2">
    <source>
        <dbReference type="ARBA" id="ARBA00022695"/>
    </source>
</evidence>
<keyword evidence="5" id="KW-0378">Hydrolase</keyword>
<dbReference type="Gene3D" id="3.30.420.10">
    <property type="entry name" value="Ribonuclease H-like superfamily/Ribonuclease H"/>
    <property type="match status" value="1"/>
</dbReference>
<dbReference type="PANTHER" id="PTHR37984">
    <property type="entry name" value="PROTEIN CBG26694"/>
    <property type="match status" value="1"/>
</dbReference>
<dbReference type="InterPro" id="IPR041373">
    <property type="entry name" value="RT_RNaseH"/>
</dbReference>
<name>A0ABQ4WCS9_9ASTR</name>
<evidence type="ECO:0000256" key="3">
    <source>
        <dbReference type="ARBA" id="ARBA00022722"/>
    </source>
</evidence>
<dbReference type="PROSITE" id="PS50994">
    <property type="entry name" value="INTEGRASE"/>
    <property type="match status" value="1"/>
</dbReference>
<keyword evidence="6 8" id="KW-0695">RNA-directed DNA polymerase</keyword>
<evidence type="ECO:0000313" key="9">
    <source>
        <dbReference type="Proteomes" id="UP001151760"/>
    </source>
</evidence>
<evidence type="ECO:0000313" key="8">
    <source>
        <dbReference type="EMBL" id="GJS50635.1"/>
    </source>
</evidence>
<dbReference type="SUPFAM" id="SSF53098">
    <property type="entry name" value="Ribonuclease H-like"/>
    <property type="match status" value="1"/>
</dbReference>
<feature type="domain" description="Integrase catalytic" evidence="7">
    <location>
        <begin position="167"/>
        <end position="325"/>
    </location>
</feature>
<accession>A0ABQ4WCS9</accession>
<dbReference type="Pfam" id="PF17917">
    <property type="entry name" value="RT_RNaseH"/>
    <property type="match status" value="1"/>
</dbReference>
<keyword evidence="4" id="KW-0255">Endonuclease</keyword>
<dbReference type="InterPro" id="IPR036397">
    <property type="entry name" value="RNaseH_sf"/>
</dbReference>